<dbReference type="PROSITE" id="PS51464">
    <property type="entry name" value="SIS"/>
    <property type="match status" value="1"/>
</dbReference>
<dbReference type="SUPFAM" id="SSF53697">
    <property type="entry name" value="SIS domain"/>
    <property type="match status" value="1"/>
</dbReference>
<dbReference type="Proteomes" id="UP000008457">
    <property type="component" value="Chromosome"/>
</dbReference>
<keyword evidence="2" id="KW-0413">Isomerase</keyword>
<dbReference type="eggNOG" id="COG0279">
    <property type="taxonomic scope" value="Bacteria"/>
</dbReference>
<dbReference type="KEGG" id="mas:Mahau_2021"/>
<dbReference type="OrthoDB" id="9781311at2"/>
<reference evidence="2 3" key="2">
    <citation type="journal article" date="2011" name="Stand. Genomic Sci.">
        <title>Complete genome sequence of Mahella australiensis type strain (50-1 BON).</title>
        <authorList>
            <person name="Sikorski J."/>
            <person name="Teshima H."/>
            <person name="Nolan M."/>
            <person name="Lucas S."/>
            <person name="Hammon N."/>
            <person name="Deshpande S."/>
            <person name="Cheng J.F."/>
            <person name="Pitluck S."/>
            <person name="Liolios K."/>
            <person name="Pagani I."/>
            <person name="Ivanova N."/>
            <person name="Huntemann M."/>
            <person name="Mavromatis K."/>
            <person name="Ovchinikova G."/>
            <person name="Pati A."/>
            <person name="Tapia R."/>
            <person name="Han C."/>
            <person name="Goodwin L."/>
            <person name="Chen A."/>
            <person name="Palaniappan K."/>
            <person name="Land M."/>
            <person name="Hauser L."/>
            <person name="Ngatchou-Djao O.D."/>
            <person name="Rohde M."/>
            <person name="Pukall R."/>
            <person name="Spring S."/>
            <person name="Abt B."/>
            <person name="Goker M."/>
            <person name="Detter J.C."/>
            <person name="Woyke T."/>
            <person name="Bristow J."/>
            <person name="Markowitz V."/>
            <person name="Hugenholtz P."/>
            <person name="Eisen J.A."/>
            <person name="Kyrpides N.C."/>
            <person name="Klenk H.P."/>
            <person name="Lapidus A."/>
        </authorList>
    </citation>
    <scope>NUCLEOTIDE SEQUENCE [LARGE SCALE GENOMIC DNA]</scope>
    <source>
        <strain evidence="3">DSM 15567 / CIP 107919 / 50-1 BON</strain>
    </source>
</reference>
<gene>
    <name evidence="2" type="ordered locus">Mahau_2021</name>
</gene>
<dbReference type="InterPro" id="IPR050099">
    <property type="entry name" value="SIS_GmhA/DiaA_subfam"/>
</dbReference>
<dbReference type="InterPro" id="IPR035461">
    <property type="entry name" value="GmhA/DiaA"/>
</dbReference>
<keyword evidence="3" id="KW-1185">Reference proteome</keyword>
<sequence>MKENTKKHLDRLMERYPSLNACRDDIERAFELIAADLASGGKILVCGNGGSAADAQHIVGELMKGFLKSRPLPDDVKRSIEDADGERGRYIASKLQGALPAIALVGQDAFFTAFANDVDASLVFAQQVYALGNKYDVLIGISTSGNSANVIDALYVAKAVGVDTVGLTGRSGGKMDGICDITIKVPANDTPDVQEFHMPVYHTLCAMLEEELI</sequence>
<reference evidence="3" key="1">
    <citation type="submission" date="2010-11" db="EMBL/GenBank/DDBJ databases">
        <title>The complete genome of Mahella australiensis DSM 15567.</title>
        <authorList>
            <consortium name="US DOE Joint Genome Institute (JGI-PGF)"/>
            <person name="Lucas S."/>
            <person name="Copeland A."/>
            <person name="Lapidus A."/>
            <person name="Bruce D."/>
            <person name="Goodwin L."/>
            <person name="Pitluck S."/>
            <person name="Kyrpides N."/>
            <person name="Mavromatis K."/>
            <person name="Pagani I."/>
            <person name="Ivanova N."/>
            <person name="Teshima H."/>
            <person name="Brettin T."/>
            <person name="Detter J.C."/>
            <person name="Han C."/>
            <person name="Tapia R."/>
            <person name="Land M."/>
            <person name="Hauser L."/>
            <person name="Markowitz V."/>
            <person name="Cheng J.-F."/>
            <person name="Hugenholtz P."/>
            <person name="Woyke T."/>
            <person name="Wu D."/>
            <person name="Spring S."/>
            <person name="Pukall R."/>
            <person name="Steenblock K."/>
            <person name="Schneider S."/>
            <person name="Klenk H.-P."/>
            <person name="Eisen J.A."/>
        </authorList>
    </citation>
    <scope>NUCLEOTIDE SEQUENCE [LARGE SCALE GENOMIC DNA]</scope>
    <source>
        <strain evidence="3">DSM 15567 / CIP 107919 / 50-1 BON</strain>
    </source>
</reference>
<dbReference type="RefSeq" id="WP_013781625.1">
    <property type="nucleotide sequence ID" value="NC_015520.1"/>
</dbReference>
<dbReference type="GO" id="GO:0097367">
    <property type="term" value="F:carbohydrate derivative binding"/>
    <property type="evidence" value="ECO:0007669"/>
    <property type="project" value="InterPro"/>
</dbReference>
<dbReference type="PANTHER" id="PTHR30390">
    <property type="entry name" value="SEDOHEPTULOSE 7-PHOSPHATE ISOMERASE / DNAA INITIATOR-ASSOCIATING FACTOR FOR REPLICATION INITIATION"/>
    <property type="match status" value="1"/>
</dbReference>
<dbReference type="EMBL" id="CP002360">
    <property type="protein sequence ID" value="AEE97197.1"/>
    <property type="molecule type" value="Genomic_DNA"/>
</dbReference>
<proteinExistence type="predicted"/>
<organism evidence="2 3">
    <name type="scientific">Mahella australiensis (strain DSM 15567 / CIP 107919 / 50-1 BON)</name>
    <dbReference type="NCBI Taxonomy" id="697281"/>
    <lineage>
        <taxon>Bacteria</taxon>
        <taxon>Bacillati</taxon>
        <taxon>Bacillota</taxon>
        <taxon>Clostridia</taxon>
        <taxon>Thermoanaerobacterales</taxon>
        <taxon>Thermoanaerobacterales Family IV. Incertae Sedis</taxon>
        <taxon>Mahella</taxon>
    </lineage>
</organism>
<dbReference type="STRING" id="697281.Mahau_2021"/>
<dbReference type="InterPro" id="IPR001347">
    <property type="entry name" value="SIS_dom"/>
</dbReference>
<dbReference type="GO" id="GO:1901135">
    <property type="term" value="P:carbohydrate derivative metabolic process"/>
    <property type="evidence" value="ECO:0007669"/>
    <property type="project" value="InterPro"/>
</dbReference>
<protein>
    <submittedName>
        <fullName evidence="2">Sugar isomerase (SIS)</fullName>
    </submittedName>
</protein>
<name>F4A258_MAHA5</name>
<dbReference type="InterPro" id="IPR046348">
    <property type="entry name" value="SIS_dom_sf"/>
</dbReference>
<evidence type="ECO:0000313" key="3">
    <source>
        <dbReference type="Proteomes" id="UP000008457"/>
    </source>
</evidence>
<dbReference type="Gene3D" id="3.40.50.10490">
    <property type="entry name" value="Glucose-6-phosphate isomerase like protein, domain 1"/>
    <property type="match status" value="1"/>
</dbReference>
<dbReference type="HOGENOM" id="CLU_080999_2_0_9"/>
<feature type="domain" description="SIS" evidence="1">
    <location>
        <begin position="33"/>
        <end position="213"/>
    </location>
</feature>
<dbReference type="Pfam" id="PF13580">
    <property type="entry name" value="SIS_2"/>
    <property type="match status" value="2"/>
</dbReference>
<dbReference type="GO" id="GO:0016853">
    <property type="term" value="F:isomerase activity"/>
    <property type="evidence" value="ECO:0007669"/>
    <property type="project" value="UniProtKB-KW"/>
</dbReference>
<evidence type="ECO:0000259" key="1">
    <source>
        <dbReference type="PROSITE" id="PS51464"/>
    </source>
</evidence>
<dbReference type="CDD" id="cd05006">
    <property type="entry name" value="SIS_GmhA"/>
    <property type="match status" value="1"/>
</dbReference>
<evidence type="ECO:0000313" key="2">
    <source>
        <dbReference type="EMBL" id="AEE97197.1"/>
    </source>
</evidence>
<accession>F4A258</accession>
<dbReference type="AlphaFoldDB" id="F4A258"/>